<organism evidence="2 3">
    <name type="scientific">Streptomyces globosus</name>
    <dbReference type="NCBI Taxonomy" id="68209"/>
    <lineage>
        <taxon>Bacteria</taxon>
        <taxon>Bacillati</taxon>
        <taxon>Actinomycetota</taxon>
        <taxon>Actinomycetes</taxon>
        <taxon>Kitasatosporales</taxon>
        <taxon>Streptomycetaceae</taxon>
        <taxon>Streptomyces</taxon>
    </lineage>
</organism>
<feature type="region of interest" description="Disordered" evidence="1">
    <location>
        <begin position="1"/>
        <end position="40"/>
    </location>
</feature>
<evidence type="ECO:0000313" key="2">
    <source>
        <dbReference type="EMBL" id="AXE23646.1"/>
    </source>
</evidence>
<feature type="compositionally biased region" description="Low complexity" evidence="1">
    <location>
        <begin position="11"/>
        <end position="22"/>
    </location>
</feature>
<gene>
    <name evidence="2" type="ORF">C0216_09400</name>
</gene>
<dbReference type="InterPro" id="IPR029032">
    <property type="entry name" value="AhpD-like"/>
</dbReference>
<keyword evidence="3" id="KW-1185">Reference proteome</keyword>
<name>A0A344TYC5_9ACTN</name>
<sequence length="92" mass="9321">MDGHGPGGLTGAAPRPGTGRPAGPQPPTASPRPGATDRLGAVRRFTFRAIAASGAVGDDGWAAFPAHGYTRRNALEVALGIGAYRCRRSPTA</sequence>
<dbReference type="AlphaFoldDB" id="A0A344TYC5"/>
<dbReference type="EMBL" id="CP030862">
    <property type="protein sequence ID" value="AXE23646.1"/>
    <property type="molecule type" value="Genomic_DNA"/>
</dbReference>
<accession>A0A344TYC5</accession>
<dbReference type="SUPFAM" id="SSF69118">
    <property type="entry name" value="AhpD-like"/>
    <property type="match status" value="1"/>
</dbReference>
<dbReference type="KEGG" id="sgz:C0216_09400"/>
<evidence type="ECO:0000313" key="3">
    <source>
        <dbReference type="Proteomes" id="UP000252004"/>
    </source>
</evidence>
<protein>
    <submittedName>
        <fullName evidence="2">Uncharacterized protein</fullName>
    </submittedName>
</protein>
<feature type="compositionally biased region" description="Gly residues" evidence="1">
    <location>
        <begin position="1"/>
        <end position="10"/>
    </location>
</feature>
<dbReference type="OrthoDB" id="122912at2"/>
<reference evidence="2 3" key="1">
    <citation type="submission" date="2018-01" db="EMBL/GenBank/DDBJ databases">
        <title>Draft genome Sequence of streptomyces globosus LZH-48.</title>
        <authorList>
            <person name="Ran K."/>
            <person name="Li Z."/>
            <person name="Wei S."/>
            <person name="Dong R."/>
        </authorList>
    </citation>
    <scope>NUCLEOTIDE SEQUENCE [LARGE SCALE GENOMIC DNA]</scope>
    <source>
        <strain evidence="2 3">LZH-48</strain>
    </source>
</reference>
<proteinExistence type="predicted"/>
<dbReference type="Proteomes" id="UP000252004">
    <property type="component" value="Chromosome"/>
</dbReference>
<evidence type="ECO:0000256" key="1">
    <source>
        <dbReference type="SAM" id="MobiDB-lite"/>
    </source>
</evidence>